<name>A0A0H4I0S8_9GAMM</name>
<evidence type="ECO:0000313" key="10">
    <source>
        <dbReference type="Proteomes" id="UP000036406"/>
    </source>
</evidence>
<evidence type="ECO:0000259" key="8">
    <source>
        <dbReference type="Pfam" id="PF02687"/>
    </source>
</evidence>
<evidence type="ECO:0000256" key="2">
    <source>
        <dbReference type="ARBA" id="ARBA00022475"/>
    </source>
</evidence>
<keyword evidence="5 7" id="KW-0472">Membrane</keyword>
<dbReference type="Proteomes" id="UP000036406">
    <property type="component" value="Chromosome"/>
</dbReference>
<dbReference type="PANTHER" id="PTHR30287">
    <property type="entry name" value="MEMBRANE COMPONENT OF PREDICTED ABC SUPERFAMILY METABOLITE UPTAKE TRANSPORTER"/>
    <property type="match status" value="1"/>
</dbReference>
<feature type="region of interest" description="Disordered" evidence="6">
    <location>
        <begin position="120"/>
        <end position="141"/>
    </location>
</feature>
<proteinExistence type="predicted"/>
<feature type="transmembrane region" description="Helical" evidence="7">
    <location>
        <begin position="25"/>
        <end position="44"/>
    </location>
</feature>
<feature type="transmembrane region" description="Helical" evidence="7">
    <location>
        <begin position="310"/>
        <end position="330"/>
    </location>
</feature>
<keyword evidence="2" id="KW-1003">Cell membrane</keyword>
<keyword evidence="4 7" id="KW-1133">Transmembrane helix</keyword>
<dbReference type="KEGG" id="mpq:ABA45_01085"/>
<evidence type="ECO:0000256" key="6">
    <source>
        <dbReference type="SAM" id="MobiDB-lite"/>
    </source>
</evidence>
<sequence>MFLFPASQFSTLFSALFSHYRRHPLQLLALALMIMLATMLWTGVNHLTTQARASLGQSEQAVAARSQLERIDGQALTVADFVTLRRAGLCVTPWLEVERPGQGGRLVGVDPLAAGCFAQAAPAGSNNSPEPIDSPESSKEPAPAWVPVLNGEPFIDISEAVALAQNVAPGKVSLSLLIVPPEPASALPADYRMTGFSLGPDTGELGDSFLLNLDALGFLVLLITALLLRSVYQLGIAQRRDSFALLQRFGVMPSAINQVLLVEILLLALLSVVPGVWLGRLLAGTVSGGFGQALDSLFDTPLYASQSENWLTPIATMMAIVLLVCLAQNVRALLLRSAAMLPFALPAKFLTGFGVRPWPWLAMSLAAAGLAMALMAQSLPLVFFAVALVFAATGIAAPFTIAALSATLARKTQEPLARWRHTELGVMARRLALPLVALQFALAMVLAVQALVTVFEATFDEWLGQRLAADYFIEVPAGASADAAAQWLAAQPELAQSGDWHQVVSGVAQLPAAADPKMNDPKVADSKIGRKAQSVDLLALGPVGPLLTMWSLQAADDQPWQGFAAGEGVMVNEQLARRYPLAVGDTLVLTLANTRLELPVLAIYADYGRPAGEVLVNIELLPDEFVPAFESFSISTGASDMTTITDGLQRLWQVESVRVRDNKRIRELADAVFDQTFLLTRAMTFVTLVLAAVALLIMGWVFFSTRAWYFRLLQVWGLTKRQVLAQLGQLALTLTLSITLLALPLGVWLTWVLVHRINPLAFGWSLPMAIYPGFWLQLGVVSVLIGLSITLLMRSQLGGSGPKPVSAASLRGDER</sequence>
<evidence type="ECO:0000256" key="4">
    <source>
        <dbReference type="ARBA" id="ARBA00022989"/>
    </source>
</evidence>
<evidence type="ECO:0000256" key="7">
    <source>
        <dbReference type="SAM" id="Phobius"/>
    </source>
</evidence>
<dbReference type="AlphaFoldDB" id="A0A0H4I0S8"/>
<dbReference type="PATRIC" id="fig|330734.3.peg.234"/>
<keyword evidence="10" id="KW-1185">Reference proteome</keyword>
<evidence type="ECO:0000313" key="9">
    <source>
        <dbReference type="EMBL" id="AKO51190.1"/>
    </source>
</evidence>
<gene>
    <name evidence="9" type="ORF">ABA45_01085</name>
</gene>
<evidence type="ECO:0000256" key="1">
    <source>
        <dbReference type="ARBA" id="ARBA00004651"/>
    </source>
</evidence>
<feature type="domain" description="ABC3 transporter permease C-terminal" evidence="8">
    <location>
        <begin position="683"/>
        <end position="797"/>
    </location>
</feature>
<feature type="transmembrane region" description="Helical" evidence="7">
    <location>
        <begin position="249"/>
        <end position="273"/>
    </location>
</feature>
<evidence type="ECO:0000256" key="5">
    <source>
        <dbReference type="ARBA" id="ARBA00023136"/>
    </source>
</evidence>
<feature type="transmembrane region" description="Helical" evidence="7">
    <location>
        <begin position="774"/>
        <end position="793"/>
    </location>
</feature>
<accession>A0A0H4I0S8</accession>
<protein>
    <submittedName>
        <fullName evidence="9">ABC transporter permease</fullName>
    </submittedName>
</protein>
<dbReference type="GO" id="GO:0005886">
    <property type="term" value="C:plasma membrane"/>
    <property type="evidence" value="ECO:0007669"/>
    <property type="project" value="UniProtKB-SubCell"/>
</dbReference>
<feature type="transmembrane region" description="Helical" evidence="7">
    <location>
        <begin position="730"/>
        <end position="754"/>
    </location>
</feature>
<dbReference type="InterPro" id="IPR003838">
    <property type="entry name" value="ABC3_permease_C"/>
</dbReference>
<feature type="domain" description="ABC3 transporter permease C-terminal" evidence="8">
    <location>
        <begin position="216"/>
        <end position="326"/>
    </location>
</feature>
<dbReference type="EMBL" id="CP011494">
    <property type="protein sequence ID" value="AKO51190.1"/>
    <property type="molecule type" value="Genomic_DNA"/>
</dbReference>
<dbReference type="PANTHER" id="PTHR30287:SF2">
    <property type="entry name" value="BLL1001 PROTEIN"/>
    <property type="match status" value="1"/>
</dbReference>
<feature type="transmembrane region" description="Helical" evidence="7">
    <location>
        <begin position="382"/>
        <end position="410"/>
    </location>
</feature>
<feature type="transmembrane region" description="Helical" evidence="7">
    <location>
        <begin position="431"/>
        <end position="452"/>
    </location>
</feature>
<dbReference type="Pfam" id="PF02687">
    <property type="entry name" value="FtsX"/>
    <property type="match status" value="2"/>
</dbReference>
<keyword evidence="3 7" id="KW-0812">Transmembrane</keyword>
<dbReference type="InterPro" id="IPR038766">
    <property type="entry name" value="Membrane_comp_ABC_pdt"/>
</dbReference>
<reference evidence="9 10" key="1">
    <citation type="submission" date="2015-05" db="EMBL/GenBank/DDBJ databases">
        <title>Complete genome of Marinobacter psychrophilus strain 20041T isolated from sea-ice of the Canadian Basin.</title>
        <authorList>
            <person name="Song L."/>
            <person name="Ren L."/>
            <person name="Yu Y."/>
            <person name="Wang X."/>
        </authorList>
    </citation>
    <scope>NUCLEOTIDE SEQUENCE [LARGE SCALE GENOMIC DNA]</scope>
    <source>
        <strain evidence="9 10">20041</strain>
    </source>
</reference>
<comment type="subcellular location">
    <subcellularLocation>
        <location evidence="1">Cell membrane</location>
        <topology evidence="1">Multi-pass membrane protein</topology>
    </subcellularLocation>
</comment>
<organism evidence="9 10">
    <name type="scientific">Marinobacter psychrophilus</name>
    <dbReference type="NCBI Taxonomy" id="330734"/>
    <lineage>
        <taxon>Bacteria</taxon>
        <taxon>Pseudomonadati</taxon>
        <taxon>Pseudomonadota</taxon>
        <taxon>Gammaproteobacteria</taxon>
        <taxon>Pseudomonadales</taxon>
        <taxon>Marinobacteraceae</taxon>
        <taxon>Marinobacter</taxon>
    </lineage>
</organism>
<feature type="transmembrane region" description="Helical" evidence="7">
    <location>
        <begin position="685"/>
        <end position="709"/>
    </location>
</feature>
<dbReference type="STRING" id="330734.ABA45_01085"/>
<evidence type="ECO:0000256" key="3">
    <source>
        <dbReference type="ARBA" id="ARBA00022692"/>
    </source>
</evidence>
<dbReference type="RefSeq" id="WP_048383724.1">
    <property type="nucleotide sequence ID" value="NZ_CP011494.1"/>
</dbReference>